<organism evidence="1 2">
    <name type="scientific">Bradyrhizobium sediminis</name>
    <dbReference type="NCBI Taxonomy" id="2840469"/>
    <lineage>
        <taxon>Bacteria</taxon>
        <taxon>Pseudomonadati</taxon>
        <taxon>Pseudomonadota</taxon>
        <taxon>Alphaproteobacteria</taxon>
        <taxon>Hyphomicrobiales</taxon>
        <taxon>Nitrobacteraceae</taxon>
        <taxon>Bradyrhizobium</taxon>
    </lineage>
</organism>
<dbReference type="EMBL" id="CP076135">
    <property type="protein sequence ID" value="QWG16132.1"/>
    <property type="molecule type" value="Genomic_DNA"/>
</dbReference>
<name>A0A975NJB1_9BRAD</name>
<gene>
    <name evidence="1" type="ORF">KMZ68_13870</name>
</gene>
<dbReference type="AlphaFoldDB" id="A0A975NJB1"/>
<protein>
    <submittedName>
        <fullName evidence="1">Uncharacterized protein</fullName>
    </submittedName>
</protein>
<accession>A0A975NJB1</accession>
<proteinExistence type="predicted"/>
<evidence type="ECO:0000313" key="2">
    <source>
        <dbReference type="Proteomes" id="UP000680805"/>
    </source>
</evidence>
<dbReference type="KEGG" id="bsei:KMZ68_13870"/>
<sequence length="161" mass="17988">MLPHLDKQIAAHERAARRYGLATGKQLLKRPGKYRWDLIDRDIRTLLARKRDLPAGRPGSIPQKVVDYMAGRYLSCAAIEGVPVSEPLLHLICQQLQVASFGIRGAAQKRDAIEEAREMFENDPAIADKEVARRVKVTPKAIRNWRKEGQLPARGGGDAES</sequence>
<evidence type="ECO:0000313" key="1">
    <source>
        <dbReference type="EMBL" id="QWG16132.1"/>
    </source>
</evidence>
<reference evidence="1" key="1">
    <citation type="submission" date="2021-06" db="EMBL/GenBank/DDBJ databases">
        <title>Bradyrhizobium sp. S2-11-2 Genome sequencing.</title>
        <authorList>
            <person name="Jin L."/>
        </authorList>
    </citation>
    <scope>NUCLEOTIDE SEQUENCE</scope>
    <source>
        <strain evidence="1">S2-11-2</strain>
    </source>
</reference>
<dbReference type="RefSeq" id="WP_215611870.1">
    <property type="nucleotide sequence ID" value="NZ_CP076135.1"/>
</dbReference>
<dbReference type="Proteomes" id="UP000680805">
    <property type="component" value="Chromosome"/>
</dbReference>